<accession>A0AA39JI50</accession>
<feature type="region of interest" description="Disordered" evidence="1">
    <location>
        <begin position="514"/>
        <end position="549"/>
    </location>
</feature>
<feature type="compositionally biased region" description="Low complexity" evidence="1">
    <location>
        <begin position="1"/>
        <end position="16"/>
    </location>
</feature>
<evidence type="ECO:0000313" key="2">
    <source>
        <dbReference type="EMBL" id="KAK0442211.1"/>
    </source>
</evidence>
<evidence type="ECO:0000256" key="1">
    <source>
        <dbReference type="SAM" id="MobiDB-lite"/>
    </source>
</evidence>
<keyword evidence="3" id="KW-1185">Reference proteome</keyword>
<feature type="region of interest" description="Disordered" evidence="1">
    <location>
        <begin position="142"/>
        <end position="168"/>
    </location>
</feature>
<feature type="region of interest" description="Disordered" evidence="1">
    <location>
        <begin position="1"/>
        <end position="28"/>
    </location>
</feature>
<proteinExistence type="predicted"/>
<comment type="caution">
    <text evidence="2">The sequence shown here is derived from an EMBL/GenBank/DDBJ whole genome shotgun (WGS) entry which is preliminary data.</text>
</comment>
<sequence length="1213" mass="130663">MSLPSSQVSPLPQNVVPKRKHSHRVRSGDVPVTAPLASQSSYVVAPTAATFGVGVDPASCILPVPGGTVYQQLPAVSISYVVFPSLSLHPAGLNAHTLRKRVSYGDLTPSDVTAVTTYASEAPSDSGEGNPYVDDIAEEALDESASGSKDEREEGQVTPHASLPLPSPDIATAIRASPPSLGMPGPRLNVDFTRTLYLAPNDDVRLDPSIALSTSCRPGRSRKDLFLASSGTSVSAGDGMHAVSAVHAGAISQVSSPTSQCSKVKKVKPSRNAEILTVHTDLAGAVPSDGTSYLPVKTLVTSLSRVQSAHGVDAPESSIVPAVSSSASLSEQLDAFVGSACRDSSPEQDYAIEASPPMDADAPASSETSGGHSPDEPDDPSLHVMLLEIQEEQLHAFYLTLTCLGISAGLIRSVFRAMVPIGQTVANFDQPPYITIEDVASLFSRHSLQSVVAWLYFVGYGCYCSLSTMPHPLFSFDGKKMMYNSSTCVAMIAGVVIDCSIFKVGQQGGWSVPSPAIQKPSVPKSAPGTSTRAKTGWPKSPAKPPTLASRPQSQYYHCLGFEDEVPIFDGHFSKGRHFLFHPEDFDNISTMPQFTRDLDRFAMVAVGYTPAVWSPGGQPRVNLNVQFIVLLGQAPKPAALAKAGYDGRCMCSSSVFRMVAALDLPSVYMIGAVHQAVYRDSTLSKSNGLRSVVSVCLSIMDPVWCTLASSNVIPLNFPSRRSVPRGQVSSIYDMIALVLPSLTNPALSTLPAILTTFSYPFNTSCSLSMPPFVPSTMADGPLDYGAMAKALDAYDADITRNPSVLSVHGMTGRLGWQPERWIRIIDDPAVDGDAMFLCEYAMECEIDLSAAIVRLGLQNVIHGFRYLNWPVFTYNFFLHLLTCVESIVIEGRGARQGETFPPRIPCPYLLPPTVIELHLKNISLQGYSLEGMLLPDGSLQRLRIECIQEGALYIPDPMTAASRADIQESLGLHSFHGPYLLAPPAPTLRYIKLDLRTNTYGVLEENHVLHADLTGGFALLHQLFSTAMACAETDLFLDYGEQYPFQTSIGALEELDLHVGTQYYGDVSLIWPQVVSTLTTLTIQIPEHHTGGFVPYINLVSLDILSTLNVYANYRGISNTLKTICTWSSSCKSTASAVLLLELEVSHWTCIGLEDWVPTFHVREHLIGSPANGGTAFGGRFIFSLRDPIYLIHDPDYDHALSVVASLSGDNSQ</sequence>
<reference evidence="2" key="1">
    <citation type="submission" date="2023-06" db="EMBL/GenBank/DDBJ databases">
        <authorList>
            <consortium name="Lawrence Berkeley National Laboratory"/>
            <person name="Ahrendt S."/>
            <person name="Sahu N."/>
            <person name="Indic B."/>
            <person name="Wong-Bajracharya J."/>
            <person name="Merenyi Z."/>
            <person name="Ke H.-M."/>
            <person name="Monk M."/>
            <person name="Kocsube S."/>
            <person name="Drula E."/>
            <person name="Lipzen A."/>
            <person name="Balint B."/>
            <person name="Henrissat B."/>
            <person name="Andreopoulos B."/>
            <person name="Martin F.M."/>
            <person name="Harder C.B."/>
            <person name="Rigling D."/>
            <person name="Ford K.L."/>
            <person name="Foster G.D."/>
            <person name="Pangilinan J."/>
            <person name="Papanicolaou A."/>
            <person name="Barry K."/>
            <person name="LaButti K."/>
            <person name="Viragh M."/>
            <person name="Koriabine M."/>
            <person name="Yan M."/>
            <person name="Riley R."/>
            <person name="Champramary S."/>
            <person name="Plett K.L."/>
            <person name="Tsai I.J."/>
            <person name="Slot J."/>
            <person name="Sipos G."/>
            <person name="Plett J."/>
            <person name="Nagy L.G."/>
            <person name="Grigoriev I.V."/>
        </authorList>
    </citation>
    <scope>NUCLEOTIDE SEQUENCE</scope>
    <source>
        <strain evidence="2">FPL87.14</strain>
    </source>
</reference>
<organism evidence="2 3">
    <name type="scientific">Armillaria borealis</name>
    <dbReference type="NCBI Taxonomy" id="47425"/>
    <lineage>
        <taxon>Eukaryota</taxon>
        <taxon>Fungi</taxon>
        <taxon>Dikarya</taxon>
        <taxon>Basidiomycota</taxon>
        <taxon>Agaricomycotina</taxon>
        <taxon>Agaricomycetes</taxon>
        <taxon>Agaricomycetidae</taxon>
        <taxon>Agaricales</taxon>
        <taxon>Marasmiineae</taxon>
        <taxon>Physalacriaceae</taxon>
        <taxon>Armillaria</taxon>
    </lineage>
</organism>
<feature type="compositionally biased region" description="Low complexity" evidence="1">
    <location>
        <begin position="354"/>
        <end position="366"/>
    </location>
</feature>
<dbReference type="AlphaFoldDB" id="A0AA39JI50"/>
<protein>
    <submittedName>
        <fullName evidence="2">Uncharacterized protein</fullName>
    </submittedName>
</protein>
<name>A0AA39JI50_9AGAR</name>
<dbReference type="Proteomes" id="UP001175226">
    <property type="component" value="Unassembled WGS sequence"/>
</dbReference>
<gene>
    <name evidence="2" type="ORF">EV421DRAFT_1736442</name>
</gene>
<evidence type="ECO:0000313" key="3">
    <source>
        <dbReference type="Proteomes" id="UP001175226"/>
    </source>
</evidence>
<feature type="region of interest" description="Disordered" evidence="1">
    <location>
        <begin position="350"/>
        <end position="381"/>
    </location>
</feature>
<dbReference type="EMBL" id="JAUEPT010000027">
    <property type="protein sequence ID" value="KAK0442211.1"/>
    <property type="molecule type" value="Genomic_DNA"/>
</dbReference>